<dbReference type="OrthoDB" id="5589195at2759"/>
<keyword evidence="9 10" id="KW-0472">Membrane</keyword>
<feature type="transmembrane region" description="Helical" evidence="10">
    <location>
        <begin position="234"/>
        <end position="256"/>
    </location>
</feature>
<keyword evidence="7 10" id="KW-0256">Endoplasmic reticulum</keyword>
<evidence type="ECO:0000256" key="7">
    <source>
        <dbReference type="ARBA" id="ARBA00022824"/>
    </source>
</evidence>
<dbReference type="RefSeq" id="XP_018982367.1">
    <property type="nucleotide sequence ID" value="XM_019130090.1"/>
</dbReference>
<dbReference type="GO" id="GO:0018279">
    <property type="term" value="P:protein N-linked glycosylation via asparagine"/>
    <property type="evidence" value="ECO:0007669"/>
    <property type="project" value="EnsemblFungi"/>
</dbReference>
<feature type="transmembrane region" description="Helical" evidence="10">
    <location>
        <begin position="336"/>
        <end position="354"/>
    </location>
</feature>
<feature type="transmembrane region" description="Helical" evidence="10">
    <location>
        <begin position="209"/>
        <end position="228"/>
    </location>
</feature>
<dbReference type="Proteomes" id="UP000094336">
    <property type="component" value="Unassembled WGS sequence"/>
</dbReference>
<organism evidence="11 12">
    <name type="scientific">Babjeviella inositovora NRRL Y-12698</name>
    <dbReference type="NCBI Taxonomy" id="984486"/>
    <lineage>
        <taxon>Eukaryota</taxon>
        <taxon>Fungi</taxon>
        <taxon>Dikarya</taxon>
        <taxon>Ascomycota</taxon>
        <taxon>Saccharomycotina</taxon>
        <taxon>Pichiomycetes</taxon>
        <taxon>Serinales incertae sedis</taxon>
        <taxon>Babjeviella</taxon>
    </lineage>
</organism>
<evidence type="ECO:0000313" key="12">
    <source>
        <dbReference type="Proteomes" id="UP000094336"/>
    </source>
</evidence>
<evidence type="ECO:0000256" key="3">
    <source>
        <dbReference type="ARBA" id="ARBA00008715"/>
    </source>
</evidence>
<feature type="transmembrane region" description="Helical" evidence="10">
    <location>
        <begin position="308"/>
        <end position="330"/>
    </location>
</feature>
<dbReference type="STRING" id="984486.A0A1E3QH66"/>
<sequence>MPFRPAPNQWAARYIIIVFTVIIRCGVGLGSYSGMGSPPIHGDFEAQRHWMEITTHLPMKEWYFYDLQYWGLDYPPLTTYHSWVLGKVGSFINPAWFTLVDSRMFESENLKSYMRYTAIASEVLVYYPAVFGFARWMAGKYHRQPAIDQTIAVAAILFQPSLILVDHGHFQYNSVMLGLTLLAIVQLLHDNYALAAIAFTCSLFFKQMALYYAPFIFAYMLSVCVWPLSRFNLLRLLSVGISVLVTSSVMLLPLVYSAGRGNTILMLQQVMLRVFPFSRGIFEDKVGNFWCATNTFVKYKNLFDTQQLQFYSFIATIAAIVGPCTVIFLYPRKHLLPWGFAAVSWAFYLFSFQVHEKSVLIPLMPTTLLFCDNDAQVLAMVAWINNIGLFSMWPLLKKDGLSLQYTVVGLLFNWLIGSLDWISLFLPKFIIPGLTLLVVDHSLKRDPLPKGWFWRPVTVLSTSAAVAIHLCDAYVTPPASLPDIWVVANVTLCFGSFALFFLWTCYKMIALRNAETGHLILKVN</sequence>
<evidence type="ECO:0000256" key="5">
    <source>
        <dbReference type="ARBA" id="ARBA00022679"/>
    </source>
</evidence>
<keyword evidence="4 10" id="KW-0328">Glycosyltransferase</keyword>
<keyword evidence="5 10" id="KW-0808">Transferase</keyword>
<evidence type="ECO:0000256" key="8">
    <source>
        <dbReference type="ARBA" id="ARBA00022989"/>
    </source>
</evidence>
<comment type="pathway">
    <text evidence="2 10">Protein modification; protein glycosylation.</text>
</comment>
<feature type="transmembrane region" description="Helical" evidence="10">
    <location>
        <begin position="375"/>
        <end position="396"/>
    </location>
</feature>
<evidence type="ECO:0000256" key="4">
    <source>
        <dbReference type="ARBA" id="ARBA00022676"/>
    </source>
</evidence>
<reference evidence="12" key="1">
    <citation type="submission" date="2016-05" db="EMBL/GenBank/DDBJ databases">
        <title>Comparative genomics of biotechnologically important yeasts.</title>
        <authorList>
            <consortium name="DOE Joint Genome Institute"/>
            <person name="Riley R."/>
            <person name="Haridas S."/>
            <person name="Wolfe K.H."/>
            <person name="Lopes M.R."/>
            <person name="Hittinger C.T."/>
            <person name="Goker M."/>
            <person name="Salamov A."/>
            <person name="Wisecaver J."/>
            <person name="Long T.M."/>
            <person name="Aerts A.L."/>
            <person name="Barry K."/>
            <person name="Choi C."/>
            <person name="Clum A."/>
            <person name="Coughlan A.Y."/>
            <person name="Deshpande S."/>
            <person name="Douglass A.P."/>
            <person name="Hanson S.J."/>
            <person name="Klenk H.-P."/>
            <person name="Labutti K."/>
            <person name="Lapidus A."/>
            <person name="Lindquist E."/>
            <person name="Lipzen A."/>
            <person name="Meier-Kolthoff J.P."/>
            <person name="Ohm R.A."/>
            <person name="Otillar R.P."/>
            <person name="Pangilinan J."/>
            <person name="Peng Y."/>
            <person name="Rokas A."/>
            <person name="Rosa C.A."/>
            <person name="Scheuner C."/>
            <person name="Sibirny A.A."/>
            <person name="Slot J.C."/>
            <person name="Stielow J.B."/>
            <person name="Sun H."/>
            <person name="Kurtzman C.P."/>
            <person name="Blackwell M."/>
            <person name="Grigoriev I.V."/>
            <person name="Jeffries T.W."/>
        </authorList>
    </citation>
    <scope>NUCLEOTIDE SEQUENCE [LARGE SCALE GENOMIC DNA]</scope>
    <source>
        <strain evidence="12">NRRL Y-12698</strain>
    </source>
</reference>
<dbReference type="EMBL" id="KV454443">
    <property type="protein sequence ID" value="ODQ77039.1"/>
    <property type="molecule type" value="Genomic_DNA"/>
</dbReference>
<comment type="subcellular location">
    <subcellularLocation>
        <location evidence="1 10">Endoplasmic reticulum membrane</location>
        <topology evidence="1 10">Multi-pass membrane protein</topology>
    </subcellularLocation>
</comment>
<feature type="transmembrane region" description="Helical" evidence="10">
    <location>
        <begin position="408"/>
        <end position="431"/>
    </location>
</feature>
<dbReference type="GO" id="GO:0042281">
    <property type="term" value="F:dolichyl pyrophosphate Man9GlcNAc2 alpha-1,3-glucosyltransferase activity"/>
    <property type="evidence" value="ECO:0007669"/>
    <property type="project" value="EnsemblFungi"/>
</dbReference>
<evidence type="ECO:0000256" key="10">
    <source>
        <dbReference type="RuleBase" id="RU363110"/>
    </source>
</evidence>
<dbReference type="EC" id="2.4.1.-" evidence="10"/>
<comment type="similarity">
    <text evidence="3 10">Belongs to the ALG6/ALG8 glucosyltransferase family.</text>
</comment>
<dbReference type="GO" id="GO:0005789">
    <property type="term" value="C:endoplasmic reticulum membrane"/>
    <property type="evidence" value="ECO:0007669"/>
    <property type="project" value="UniProtKB-SubCell"/>
</dbReference>
<dbReference type="AlphaFoldDB" id="A0A1E3QH66"/>
<keyword evidence="12" id="KW-1185">Reference proteome</keyword>
<proteinExistence type="inferred from homology"/>
<keyword evidence="8 10" id="KW-1133">Transmembrane helix</keyword>
<evidence type="ECO:0000256" key="9">
    <source>
        <dbReference type="ARBA" id="ARBA00023136"/>
    </source>
</evidence>
<dbReference type="PANTHER" id="PTHR12413">
    <property type="entry name" value="DOLICHYL GLYCOSYLTRANSFERASE"/>
    <property type="match status" value="1"/>
</dbReference>
<evidence type="ECO:0000256" key="2">
    <source>
        <dbReference type="ARBA" id="ARBA00004922"/>
    </source>
</evidence>
<name>A0A1E3QH66_9ASCO</name>
<protein>
    <recommendedName>
        <fullName evidence="10">Alpha-1,3-glucosyltransferase</fullName>
        <ecNumber evidence="10">2.4.1.-</ecNumber>
    </recommendedName>
</protein>
<feature type="transmembrane region" description="Helical" evidence="10">
    <location>
        <begin position="170"/>
        <end position="188"/>
    </location>
</feature>
<dbReference type="GeneID" id="30147943"/>
<gene>
    <name evidence="11" type="ORF">BABINDRAFT_163771</name>
</gene>
<feature type="transmembrane region" description="Helical" evidence="10">
    <location>
        <begin position="482"/>
        <end position="503"/>
    </location>
</feature>
<evidence type="ECO:0000256" key="6">
    <source>
        <dbReference type="ARBA" id="ARBA00022692"/>
    </source>
</evidence>
<evidence type="ECO:0000256" key="1">
    <source>
        <dbReference type="ARBA" id="ARBA00004477"/>
    </source>
</evidence>
<dbReference type="Pfam" id="PF03155">
    <property type="entry name" value="Alg6_Alg8"/>
    <property type="match status" value="1"/>
</dbReference>
<accession>A0A1E3QH66</accession>
<keyword evidence="6 10" id="KW-0812">Transmembrane</keyword>
<dbReference type="InterPro" id="IPR004856">
    <property type="entry name" value="Glyco_trans_ALG6/ALG8"/>
</dbReference>
<evidence type="ECO:0000313" key="11">
    <source>
        <dbReference type="EMBL" id="ODQ77039.1"/>
    </source>
</evidence>
<dbReference type="PANTHER" id="PTHR12413:SF1">
    <property type="entry name" value="DOLICHYL PYROPHOSPHATE MAN9GLCNAC2 ALPHA-1,3-GLUCOSYLTRANSFERASE"/>
    <property type="match status" value="1"/>
</dbReference>
<feature type="transmembrane region" description="Helical" evidence="10">
    <location>
        <begin position="113"/>
        <end position="134"/>
    </location>
</feature>
<feature type="transmembrane region" description="Helical" evidence="10">
    <location>
        <begin position="12"/>
        <end position="32"/>
    </location>
</feature>
<dbReference type="UniPathway" id="UPA00378"/>